<dbReference type="PANTHER" id="PTHR44846">
    <property type="entry name" value="MANNOSYL-D-GLYCERATE TRANSPORT/METABOLISM SYSTEM REPRESSOR MNGR-RELATED"/>
    <property type="match status" value="1"/>
</dbReference>
<dbReference type="RefSeq" id="WP_397081966.1">
    <property type="nucleotide sequence ID" value="NZ_JBITGY010000004.1"/>
</dbReference>
<dbReference type="PROSITE" id="PS50949">
    <property type="entry name" value="HTH_GNTR"/>
    <property type="match status" value="1"/>
</dbReference>
<proteinExistence type="predicted"/>
<dbReference type="InterPro" id="IPR036390">
    <property type="entry name" value="WH_DNA-bd_sf"/>
</dbReference>
<organism evidence="5 6">
    <name type="scientific">Nonomuraea typhae</name>
    <dbReference type="NCBI Taxonomy" id="2603600"/>
    <lineage>
        <taxon>Bacteria</taxon>
        <taxon>Bacillati</taxon>
        <taxon>Actinomycetota</taxon>
        <taxon>Actinomycetes</taxon>
        <taxon>Streptosporangiales</taxon>
        <taxon>Streptosporangiaceae</taxon>
        <taxon>Nonomuraea</taxon>
    </lineage>
</organism>
<dbReference type="Pfam" id="PF07702">
    <property type="entry name" value="UTRA"/>
    <property type="match status" value="1"/>
</dbReference>
<dbReference type="Gene3D" id="1.10.10.10">
    <property type="entry name" value="Winged helix-like DNA-binding domain superfamily/Winged helix DNA-binding domain"/>
    <property type="match status" value="1"/>
</dbReference>
<keyword evidence="6" id="KW-1185">Reference proteome</keyword>
<evidence type="ECO:0000256" key="1">
    <source>
        <dbReference type="ARBA" id="ARBA00023015"/>
    </source>
</evidence>
<dbReference type="SMART" id="SM00866">
    <property type="entry name" value="UTRA"/>
    <property type="match status" value="1"/>
</dbReference>
<protein>
    <submittedName>
        <fullName evidence="5">GntR family transcriptional regulator</fullName>
    </submittedName>
</protein>
<dbReference type="PANTHER" id="PTHR44846:SF17">
    <property type="entry name" value="GNTR-FAMILY TRANSCRIPTIONAL REGULATOR"/>
    <property type="match status" value="1"/>
</dbReference>
<dbReference type="SUPFAM" id="SSF46785">
    <property type="entry name" value="Winged helix' DNA-binding domain"/>
    <property type="match status" value="1"/>
</dbReference>
<dbReference type="EMBL" id="JBITGY010000004">
    <property type="protein sequence ID" value="MFI6498722.1"/>
    <property type="molecule type" value="Genomic_DNA"/>
</dbReference>
<dbReference type="CDD" id="cd07377">
    <property type="entry name" value="WHTH_GntR"/>
    <property type="match status" value="1"/>
</dbReference>
<feature type="domain" description="HTH gntR-type" evidence="4">
    <location>
        <begin position="15"/>
        <end position="83"/>
    </location>
</feature>
<comment type="caution">
    <text evidence="5">The sequence shown here is derived from an EMBL/GenBank/DDBJ whole genome shotgun (WGS) entry which is preliminary data.</text>
</comment>
<dbReference type="Proteomes" id="UP001612741">
    <property type="component" value="Unassembled WGS sequence"/>
</dbReference>
<keyword evidence="2" id="KW-0238">DNA-binding</keyword>
<dbReference type="InterPro" id="IPR036388">
    <property type="entry name" value="WH-like_DNA-bd_sf"/>
</dbReference>
<evidence type="ECO:0000313" key="5">
    <source>
        <dbReference type="EMBL" id="MFI6498722.1"/>
    </source>
</evidence>
<dbReference type="InterPro" id="IPR028978">
    <property type="entry name" value="Chorismate_lyase_/UTRA_dom_sf"/>
</dbReference>
<name>A0ABW7YSR7_9ACTN</name>
<dbReference type="SUPFAM" id="SSF64288">
    <property type="entry name" value="Chorismate lyase-like"/>
    <property type="match status" value="1"/>
</dbReference>
<dbReference type="InterPro" id="IPR050679">
    <property type="entry name" value="Bact_HTH_transcr_reg"/>
</dbReference>
<keyword evidence="3" id="KW-0804">Transcription</keyword>
<evidence type="ECO:0000256" key="3">
    <source>
        <dbReference type="ARBA" id="ARBA00023163"/>
    </source>
</evidence>
<dbReference type="Gene3D" id="3.40.1410.10">
    <property type="entry name" value="Chorismate lyase-like"/>
    <property type="match status" value="1"/>
</dbReference>
<evidence type="ECO:0000313" key="6">
    <source>
        <dbReference type="Proteomes" id="UP001612741"/>
    </source>
</evidence>
<sequence length="249" mass="27517">MDDGKGDPTMHADGRPRHQQIAADLRAQIMSGRLEAGAQLPSTPQLVAQYSSANATIQRALAILKAEGYLYGRAGKGVYVRDRQPFVVDVAAYFTPGQSGLSYRLLDVSELRPPADIVRDLELEADETAIVRKRLLIRDDEPVELCWSYYPASIAAGSDLTSHRRIRGGAPRVLADLGLPEREFTDAISVRPPTVEEVEALHLPAEVPVICQSRVVYSDDRRPVEASILVKGGHLYELRYWQTITPMGE</sequence>
<accession>A0ABW7YSR7</accession>
<evidence type="ECO:0000259" key="4">
    <source>
        <dbReference type="PROSITE" id="PS50949"/>
    </source>
</evidence>
<evidence type="ECO:0000256" key="2">
    <source>
        <dbReference type="ARBA" id="ARBA00023125"/>
    </source>
</evidence>
<dbReference type="InterPro" id="IPR000524">
    <property type="entry name" value="Tscrpt_reg_HTH_GntR"/>
</dbReference>
<dbReference type="InterPro" id="IPR011663">
    <property type="entry name" value="UTRA"/>
</dbReference>
<gene>
    <name evidence="5" type="ORF">ACIBG2_15125</name>
</gene>
<dbReference type="Pfam" id="PF00392">
    <property type="entry name" value="GntR"/>
    <property type="match status" value="1"/>
</dbReference>
<reference evidence="5 6" key="1">
    <citation type="submission" date="2024-10" db="EMBL/GenBank/DDBJ databases">
        <title>The Natural Products Discovery Center: Release of the First 8490 Sequenced Strains for Exploring Actinobacteria Biosynthetic Diversity.</title>
        <authorList>
            <person name="Kalkreuter E."/>
            <person name="Kautsar S.A."/>
            <person name="Yang D."/>
            <person name="Bader C.D."/>
            <person name="Teijaro C.N."/>
            <person name="Fluegel L."/>
            <person name="Davis C.M."/>
            <person name="Simpson J.R."/>
            <person name="Lauterbach L."/>
            <person name="Steele A.D."/>
            <person name="Gui C."/>
            <person name="Meng S."/>
            <person name="Li G."/>
            <person name="Viehrig K."/>
            <person name="Ye F."/>
            <person name="Su P."/>
            <person name="Kiefer A.F."/>
            <person name="Nichols A."/>
            <person name="Cepeda A.J."/>
            <person name="Yan W."/>
            <person name="Fan B."/>
            <person name="Jiang Y."/>
            <person name="Adhikari A."/>
            <person name="Zheng C.-J."/>
            <person name="Schuster L."/>
            <person name="Cowan T.M."/>
            <person name="Smanski M.J."/>
            <person name="Chevrette M.G."/>
            <person name="De Carvalho L.P.S."/>
            <person name="Shen B."/>
        </authorList>
    </citation>
    <scope>NUCLEOTIDE SEQUENCE [LARGE SCALE GENOMIC DNA]</scope>
    <source>
        <strain evidence="5 6">NPDC050545</strain>
    </source>
</reference>
<dbReference type="SMART" id="SM00345">
    <property type="entry name" value="HTH_GNTR"/>
    <property type="match status" value="1"/>
</dbReference>
<keyword evidence="1" id="KW-0805">Transcription regulation</keyword>